<reference evidence="2" key="1">
    <citation type="journal article" date="2017" name="Parasit. Vectors">
        <title>Sialotranscriptomics of Rhipicephalus zambeziensis reveals intricate expression profiles of secretory proteins and suggests tight temporal transcriptional regulation during blood-feeding.</title>
        <authorList>
            <person name="de Castro M.H."/>
            <person name="de Klerk D."/>
            <person name="Pienaar R."/>
            <person name="Rees D.J.G."/>
            <person name="Mans B.J."/>
        </authorList>
    </citation>
    <scope>NUCLEOTIDE SEQUENCE</scope>
    <source>
        <tissue evidence="2">Salivary glands</tissue>
    </source>
</reference>
<sequence>MKAFMVCALLAASAAVSFAHHLELCSEPELQQGSENSRLPGLELRYSKAVRWKRPGSCHGEPFHEISNLGNTQCFHRLRSRGWS</sequence>
<organism evidence="2">
    <name type="scientific">Rhipicephalus zambeziensis</name>
    <dbReference type="NCBI Taxonomy" id="60191"/>
    <lineage>
        <taxon>Eukaryota</taxon>
        <taxon>Metazoa</taxon>
        <taxon>Ecdysozoa</taxon>
        <taxon>Arthropoda</taxon>
        <taxon>Chelicerata</taxon>
        <taxon>Arachnida</taxon>
        <taxon>Acari</taxon>
        <taxon>Parasitiformes</taxon>
        <taxon>Ixodida</taxon>
        <taxon>Ixodoidea</taxon>
        <taxon>Ixodidae</taxon>
        <taxon>Rhipicephalinae</taxon>
        <taxon>Rhipicephalus</taxon>
        <taxon>Rhipicephalus</taxon>
    </lineage>
</organism>
<protein>
    <recommendedName>
        <fullName evidence="3">Pancreatic trypsin inhibitor</fullName>
    </recommendedName>
</protein>
<evidence type="ECO:0008006" key="3">
    <source>
        <dbReference type="Google" id="ProtNLM"/>
    </source>
</evidence>
<name>A0A224YDH4_9ACAR</name>
<feature type="chain" id="PRO_5012940140" description="Pancreatic trypsin inhibitor" evidence="1">
    <location>
        <begin position="20"/>
        <end position="84"/>
    </location>
</feature>
<evidence type="ECO:0000256" key="1">
    <source>
        <dbReference type="SAM" id="SignalP"/>
    </source>
</evidence>
<feature type="signal peptide" evidence="1">
    <location>
        <begin position="1"/>
        <end position="19"/>
    </location>
</feature>
<dbReference type="AlphaFoldDB" id="A0A224YDH4"/>
<accession>A0A224YDH4</accession>
<keyword evidence="1" id="KW-0732">Signal</keyword>
<evidence type="ECO:0000313" key="2">
    <source>
        <dbReference type="EMBL" id="MAA13759.1"/>
    </source>
</evidence>
<proteinExistence type="predicted"/>
<dbReference type="EMBL" id="GFPF01002613">
    <property type="protein sequence ID" value="MAA13759.1"/>
    <property type="molecule type" value="Transcribed_RNA"/>
</dbReference>